<protein>
    <submittedName>
        <fullName evidence="3">ABC transport system substrate-binding protein</fullName>
    </submittedName>
</protein>
<dbReference type="Gene3D" id="3.40.50.2300">
    <property type="match status" value="2"/>
</dbReference>
<evidence type="ECO:0000313" key="3">
    <source>
        <dbReference type="EMBL" id="SEI61777.1"/>
    </source>
</evidence>
<dbReference type="NCBIfam" id="NF041285">
    <property type="entry name" value="ABC_SBP_TrpX"/>
    <property type="match status" value="1"/>
</dbReference>
<dbReference type="Proteomes" id="UP000199280">
    <property type="component" value="Unassembled WGS sequence"/>
</dbReference>
<evidence type="ECO:0000313" key="5">
    <source>
        <dbReference type="Proteomes" id="UP000199280"/>
    </source>
</evidence>
<dbReference type="CDD" id="cd06325">
    <property type="entry name" value="PBP1_ABC_unchar_transporter"/>
    <property type="match status" value="1"/>
</dbReference>
<dbReference type="STRING" id="640938.TR210_538"/>
<dbReference type="EMBL" id="FJNB01000003">
    <property type="protein sequence ID" value="CZQ86626.1"/>
    <property type="molecule type" value="Genomic_DNA"/>
</dbReference>
<evidence type="ECO:0000313" key="2">
    <source>
        <dbReference type="EMBL" id="CZQ86626.1"/>
    </source>
</evidence>
<dbReference type="EMBL" id="FNYT01000002">
    <property type="protein sequence ID" value="SEI61777.1"/>
    <property type="molecule type" value="Genomic_DNA"/>
</dbReference>
<dbReference type="AlphaFoldDB" id="A0A143YE16"/>
<dbReference type="Pfam" id="PF04392">
    <property type="entry name" value="ABC_sub_bind"/>
    <property type="match status" value="1"/>
</dbReference>
<dbReference type="InterPro" id="IPR007487">
    <property type="entry name" value="ABC_transpt-TYRBP-like"/>
</dbReference>
<accession>A0A143YE16</accession>
<dbReference type="OrthoDB" id="9776955at2"/>
<dbReference type="RefSeq" id="WP_093088766.1">
    <property type="nucleotide sequence ID" value="NZ_FJNB01000003.1"/>
</dbReference>
<sequence length="341" mass="35301">MMKNGMNNMLRMASIVAIGLLGACGNTASENDSSAATTESEREQVYIGILQLTTHPALDQITEGILDELAAAGYVDGENATIDFQNAQGDQANMKSIAESFVSHDADIMIGVATPAAQALKNASDEIPVILGAVQDPVGAGLVESLEAPGSNATGLSNRTPSDEQMALIKQFLPDAKTIGVMYTTAEDNAIISGQRAEAAAAAIGFEVVTKTITTTNDIAQAAESLAKEVDAIYVPNDNVIASGMATLVDAADAFGIPVFPAADTMVKDGGVATFAPSQYGMGTQIGQIAVDILKGADPATYPVQLVKENSVYINQAKVDELGLTIPEEVKADAVFVESAE</sequence>
<gene>
    <name evidence="3" type="ORF">SAMN05216375_10214</name>
    <name evidence="2" type="ORF">TR210_538</name>
</gene>
<feature type="chain" id="PRO_5038642272" evidence="1">
    <location>
        <begin position="29"/>
        <end position="341"/>
    </location>
</feature>
<evidence type="ECO:0000313" key="4">
    <source>
        <dbReference type="Proteomes" id="UP000076878"/>
    </source>
</evidence>
<keyword evidence="1" id="KW-0732">Signal</keyword>
<dbReference type="PANTHER" id="PTHR35271:SF1">
    <property type="entry name" value="ABC TRANSPORTER, SUBSTRATE-BINDING LIPOPROTEIN"/>
    <property type="match status" value="1"/>
</dbReference>
<dbReference type="InterPro" id="IPR047776">
    <property type="entry name" value="ABC_SBP_TrpX-like"/>
</dbReference>
<dbReference type="PROSITE" id="PS51257">
    <property type="entry name" value="PROKAR_LIPOPROTEIN"/>
    <property type="match status" value="1"/>
</dbReference>
<keyword evidence="5" id="KW-1185">Reference proteome</keyword>
<reference evidence="3 5" key="2">
    <citation type="submission" date="2016-10" db="EMBL/GenBank/DDBJ databases">
        <authorList>
            <person name="Varghese N."/>
            <person name="Submissions S."/>
        </authorList>
    </citation>
    <scope>NUCLEOTIDE SEQUENCE [LARGE SCALE GENOMIC DNA]</scope>
    <source>
        <strain evidence="3 5">DSM 22150</strain>
    </source>
</reference>
<dbReference type="InterPro" id="IPR028082">
    <property type="entry name" value="Peripla_BP_I"/>
</dbReference>
<evidence type="ECO:0000256" key="1">
    <source>
        <dbReference type="SAM" id="SignalP"/>
    </source>
</evidence>
<proteinExistence type="predicted"/>
<reference evidence="2 4" key="1">
    <citation type="submission" date="2016-02" db="EMBL/GenBank/DDBJ databases">
        <authorList>
            <person name="Wen L."/>
            <person name="He K."/>
            <person name="Yang H."/>
        </authorList>
    </citation>
    <scope>NUCLEOTIDE SEQUENCE [LARGE SCALE GENOMIC DNA]</scope>
    <source>
        <strain evidence="2">Trichococcus_R210</strain>
    </source>
</reference>
<name>A0A143YE16_9LACT</name>
<dbReference type="SUPFAM" id="SSF53822">
    <property type="entry name" value="Periplasmic binding protein-like I"/>
    <property type="match status" value="1"/>
</dbReference>
<dbReference type="Proteomes" id="UP000076878">
    <property type="component" value="Unassembled WGS sequence"/>
</dbReference>
<feature type="signal peptide" evidence="1">
    <location>
        <begin position="1"/>
        <end position="28"/>
    </location>
</feature>
<dbReference type="PANTHER" id="PTHR35271">
    <property type="entry name" value="ABC TRANSPORTER, SUBSTRATE-BINDING LIPOPROTEIN-RELATED"/>
    <property type="match status" value="1"/>
</dbReference>
<organism evidence="2 4">
    <name type="scientific">Trichococcus ilyis</name>
    <dbReference type="NCBI Taxonomy" id="640938"/>
    <lineage>
        <taxon>Bacteria</taxon>
        <taxon>Bacillati</taxon>
        <taxon>Bacillota</taxon>
        <taxon>Bacilli</taxon>
        <taxon>Lactobacillales</taxon>
        <taxon>Carnobacteriaceae</taxon>
        <taxon>Trichococcus</taxon>
    </lineage>
</organism>